<name>A0A0K1EQC2_CHOCO</name>
<feature type="domain" description="Dienelactone hydrolase" evidence="1">
    <location>
        <begin position="16"/>
        <end position="234"/>
    </location>
</feature>
<dbReference type="OrthoDB" id="9787933at2"/>
<gene>
    <name evidence="2" type="ORF">CMC5_072730</name>
</gene>
<protein>
    <submittedName>
        <fullName evidence="2">Carboxymethylenebutenolidase</fullName>
        <ecNumber evidence="2">3.1.1.45</ecNumber>
    </submittedName>
</protein>
<dbReference type="GO" id="GO:0008806">
    <property type="term" value="F:carboxymethylenebutenolidase activity"/>
    <property type="evidence" value="ECO:0007669"/>
    <property type="project" value="UniProtKB-EC"/>
</dbReference>
<dbReference type="EC" id="3.1.1.45" evidence="2"/>
<dbReference type="RefSeq" id="WP_063796406.1">
    <property type="nucleotide sequence ID" value="NZ_CP012159.1"/>
</dbReference>
<dbReference type="Pfam" id="PF01738">
    <property type="entry name" value="DLH"/>
    <property type="match status" value="1"/>
</dbReference>
<dbReference type="InterPro" id="IPR002925">
    <property type="entry name" value="Dienelactn_hydro"/>
</dbReference>
<dbReference type="SUPFAM" id="SSF53474">
    <property type="entry name" value="alpha/beta-Hydrolases"/>
    <property type="match status" value="1"/>
</dbReference>
<dbReference type="Proteomes" id="UP000067626">
    <property type="component" value="Chromosome"/>
</dbReference>
<reference evidence="2 3" key="1">
    <citation type="submission" date="2015-07" db="EMBL/GenBank/DDBJ databases">
        <title>Genome analysis of myxobacterium Chondromyces crocatus Cm c5 reveals a high potential for natural compound synthesis and the genetic basis for the loss of fruiting body formation.</title>
        <authorList>
            <person name="Zaburannyi N."/>
            <person name="Bunk B."/>
            <person name="Maier J."/>
            <person name="Overmann J."/>
            <person name="Mueller R."/>
        </authorList>
    </citation>
    <scope>NUCLEOTIDE SEQUENCE [LARGE SCALE GENOMIC DNA]</scope>
    <source>
        <strain evidence="2 3">Cm c5</strain>
    </source>
</reference>
<dbReference type="PANTHER" id="PTHR46623">
    <property type="entry name" value="CARBOXYMETHYLENEBUTENOLIDASE-RELATED"/>
    <property type="match status" value="1"/>
</dbReference>
<dbReference type="InterPro" id="IPR051049">
    <property type="entry name" value="Dienelactone_hydrolase-like"/>
</dbReference>
<accession>A0A0K1EQC2</accession>
<sequence>MQRDVTFACDDGHSMRGVLTVPEGIRDERRPALLLLYEIFGLNEAMRRVARDFAAQGYVVLIPDLYDRGHRALCIASTLRAMKRGHGQAIDDLEAARRYLVACPEVDPERIGVIGFCMGGAFTLVLATQGRYRAAAPFYGPVPDVMPQACPIVASFGALDKPYRDDPEKLRRRLQQLGAPHDIKVYEGVGHSFYTPMDSAIMRKLGPLLPLHAAYDEPAALDARKRVLDFFDEHL</sequence>
<dbReference type="EMBL" id="CP012159">
    <property type="protein sequence ID" value="AKT43046.1"/>
    <property type="molecule type" value="Genomic_DNA"/>
</dbReference>
<dbReference type="STRING" id="52.CMC5_072730"/>
<evidence type="ECO:0000313" key="2">
    <source>
        <dbReference type="EMBL" id="AKT43046.1"/>
    </source>
</evidence>
<dbReference type="Gene3D" id="3.40.50.1820">
    <property type="entry name" value="alpha/beta hydrolase"/>
    <property type="match status" value="1"/>
</dbReference>
<organism evidence="2 3">
    <name type="scientific">Chondromyces crocatus</name>
    <dbReference type="NCBI Taxonomy" id="52"/>
    <lineage>
        <taxon>Bacteria</taxon>
        <taxon>Pseudomonadati</taxon>
        <taxon>Myxococcota</taxon>
        <taxon>Polyangia</taxon>
        <taxon>Polyangiales</taxon>
        <taxon>Polyangiaceae</taxon>
        <taxon>Chondromyces</taxon>
    </lineage>
</organism>
<evidence type="ECO:0000313" key="3">
    <source>
        <dbReference type="Proteomes" id="UP000067626"/>
    </source>
</evidence>
<keyword evidence="2" id="KW-0378">Hydrolase</keyword>
<evidence type="ECO:0000259" key="1">
    <source>
        <dbReference type="Pfam" id="PF01738"/>
    </source>
</evidence>
<proteinExistence type="predicted"/>
<keyword evidence="3" id="KW-1185">Reference proteome</keyword>
<dbReference type="KEGG" id="ccro:CMC5_072730"/>
<dbReference type="InterPro" id="IPR029058">
    <property type="entry name" value="AB_hydrolase_fold"/>
</dbReference>
<dbReference type="PANTHER" id="PTHR46623:SF6">
    <property type="entry name" value="ALPHA_BETA-HYDROLASES SUPERFAMILY PROTEIN"/>
    <property type="match status" value="1"/>
</dbReference>
<dbReference type="AlphaFoldDB" id="A0A0K1EQC2"/>